<dbReference type="Proteomes" id="UP001152561">
    <property type="component" value="Unassembled WGS sequence"/>
</dbReference>
<dbReference type="PANTHER" id="PTHR24067">
    <property type="entry name" value="UBIQUITIN-CONJUGATING ENZYME E2"/>
    <property type="match status" value="1"/>
</dbReference>
<evidence type="ECO:0000313" key="3">
    <source>
        <dbReference type="Proteomes" id="UP001152561"/>
    </source>
</evidence>
<name>A0A9Q1M8N6_9SOLA</name>
<sequence length="135" mass="15507">MSKALNEKKLGLIERKAWRKNHPHTDWEGGHYSLTMHFSEDYPSQPPKCKFPKGFFHINVYPSGDVCLSILNAGFGWSPAITVKQILVGIQELLDLPNPSSSLQFECNKLYMQQQDKTECKRRVKEQAKQYPALV</sequence>
<evidence type="ECO:0000313" key="2">
    <source>
        <dbReference type="EMBL" id="KAJ8553906.1"/>
    </source>
</evidence>
<reference evidence="3" key="1">
    <citation type="journal article" date="2023" name="Proc. Natl. Acad. Sci. U.S.A.">
        <title>Genomic and structural basis for evolution of tropane alkaloid biosynthesis.</title>
        <authorList>
            <person name="Wanga Y.-J."/>
            <person name="Taina T."/>
            <person name="Yua J.-Y."/>
            <person name="Lia J."/>
            <person name="Xua B."/>
            <person name="Chenc J."/>
            <person name="D'Auriad J.C."/>
            <person name="Huanga J.-P."/>
            <person name="Huanga S.-X."/>
        </authorList>
    </citation>
    <scope>NUCLEOTIDE SEQUENCE [LARGE SCALE GENOMIC DNA]</scope>
    <source>
        <strain evidence="3">cv. KIB-2019</strain>
    </source>
</reference>
<dbReference type="SMART" id="SM00212">
    <property type="entry name" value="UBCc"/>
    <property type="match status" value="1"/>
</dbReference>
<dbReference type="EMBL" id="JAJAGQ010000009">
    <property type="protein sequence ID" value="KAJ8553906.1"/>
    <property type="molecule type" value="Genomic_DNA"/>
</dbReference>
<organism evidence="2 3">
    <name type="scientific">Anisodus acutangulus</name>
    <dbReference type="NCBI Taxonomy" id="402998"/>
    <lineage>
        <taxon>Eukaryota</taxon>
        <taxon>Viridiplantae</taxon>
        <taxon>Streptophyta</taxon>
        <taxon>Embryophyta</taxon>
        <taxon>Tracheophyta</taxon>
        <taxon>Spermatophyta</taxon>
        <taxon>Magnoliopsida</taxon>
        <taxon>eudicotyledons</taxon>
        <taxon>Gunneridae</taxon>
        <taxon>Pentapetalae</taxon>
        <taxon>asterids</taxon>
        <taxon>lamiids</taxon>
        <taxon>Solanales</taxon>
        <taxon>Solanaceae</taxon>
        <taxon>Solanoideae</taxon>
        <taxon>Hyoscyameae</taxon>
        <taxon>Anisodus</taxon>
    </lineage>
</organism>
<dbReference type="Gene3D" id="3.10.110.10">
    <property type="entry name" value="Ubiquitin Conjugating Enzyme"/>
    <property type="match status" value="1"/>
</dbReference>
<dbReference type="AlphaFoldDB" id="A0A9Q1M8N6"/>
<proteinExistence type="predicted"/>
<accession>A0A9Q1M8N6</accession>
<dbReference type="InterPro" id="IPR000608">
    <property type="entry name" value="UBC"/>
</dbReference>
<dbReference type="CDD" id="cd23798">
    <property type="entry name" value="UBCc_UBE2I"/>
    <property type="match status" value="1"/>
</dbReference>
<dbReference type="PROSITE" id="PS50127">
    <property type="entry name" value="UBC_2"/>
    <property type="match status" value="1"/>
</dbReference>
<evidence type="ECO:0000259" key="1">
    <source>
        <dbReference type="PROSITE" id="PS50127"/>
    </source>
</evidence>
<protein>
    <recommendedName>
        <fullName evidence="1">UBC core domain-containing protein</fullName>
    </recommendedName>
</protein>
<dbReference type="InterPro" id="IPR050113">
    <property type="entry name" value="Ub_conjugating_enzyme"/>
</dbReference>
<dbReference type="OrthoDB" id="6600758at2759"/>
<feature type="domain" description="UBC core" evidence="1">
    <location>
        <begin position="1"/>
        <end position="133"/>
    </location>
</feature>
<dbReference type="InterPro" id="IPR016135">
    <property type="entry name" value="UBQ-conjugating_enzyme/RWD"/>
</dbReference>
<comment type="caution">
    <text evidence="2">The sequence shown here is derived from an EMBL/GenBank/DDBJ whole genome shotgun (WGS) entry which is preliminary data.</text>
</comment>
<keyword evidence="3" id="KW-1185">Reference proteome</keyword>
<gene>
    <name evidence="2" type="ORF">K7X08_024584</name>
</gene>
<dbReference type="Pfam" id="PF00179">
    <property type="entry name" value="UQ_con"/>
    <property type="match status" value="1"/>
</dbReference>
<dbReference type="SUPFAM" id="SSF54495">
    <property type="entry name" value="UBC-like"/>
    <property type="match status" value="1"/>
</dbReference>